<dbReference type="InterPro" id="IPR021718">
    <property type="entry name" value="CPSF73-100_C"/>
</dbReference>
<organism evidence="11">
    <name type="scientific">Salpingoeca rosetta (strain ATCC 50818 / BSB-021)</name>
    <dbReference type="NCBI Taxonomy" id="946362"/>
    <lineage>
        <taxon>Eukaryota</taxon>
        <taxon>Choanoflagellata</taxon>
        <taxon>Craspedida</taxon>
        <taxon>Salpingoecidae</taxon>
        <taxon>Salpingoeca</taxon>
    </lineage>
</organism>
<proteinExistence type="predicted"/>
<evidence type="ECO:0000256" key="5">
    <source>
        <dbReference type="ARBA" id="ARBA00023242"/>
    </source>
</evidence>
<dbReference type="PANTHER" id="PTHR11203">
    <property type="entry name" value="CLEAVAGE AND POLYADENYLATION SPECIFICITY FACTOR FAMILY MEMBER"/>
    <property type="match status" value="1"/>
</dbReference>
<dbReference type="InterPro" id="IPR036866">
    <property type="entry name" value="RibonucZ/Hydroxyglut_hydro"/>
</dbReference>
<comment type="subcellular location">
    <subcellularLocation>
        <location evidence="1">Nucleus</location>
    </subcellularLocation>
</comment>
<evidence type="ECO:0000313" key="10">
    <source>
        <dbReference type="EMBL" id="EGD72150.1"/>
    </source>
</evidence>
<dbReference type="GO" id="GO:0004521">
    <property type="term" value="F:RNA endonuclease activity"/>
    <property type="evidence" value="ECO:0007669"/>
    <property type="project" value="TreeGrafter"/>
</dbReference>
<dbReference type="FunFam" id="3.40.50.10890:FF:000001">
    <property type="entry name" value="Cleavage and polyadenylation specificity factor subunit 3"/>
    <property type="match status" value="1"/>
</dbReference>
<feature type="region of interest" description="Disordered" evidence="6">
    <location>
        <begin position="748"/>
        <end position="790"/>
    </location>
</feature>
<keyword evidence="3" id="KW-0540">Nuclease</keyword>
<dbReference type="Gene3D" id="3.60.15.10">
    <property type="entry name" value="Ribonuclease Z/Hydroxyacylglutathione hydrolase-like"/>
    <property type="match status" value="1"/>
</dbReference>
<dbReference type="GO" id="GO:0004534">
    <property type="term" value="F:5'-3' RNA exonuclease activity"/>
    <property type="evidence" value="ECO:0007669"/>
    <property type="project" value="TreeGrafter"/>
</dbReference>
<dbReference type="InterPro" id="IPR011108">
    <property type="entry name" value="RMMBL"/>
</dbReference>
<dbReference type="Proteomes" id="UP000007799">
    <property type="component" value="Unassembled WGS sequence"/>
</dbReference>
<reference evidence="10" key="1">
    <citation type="submission" date="2009-08" db="EMBL/GenBank/DDBJ databases">
        <title>Annotation of Salpingoeca rosetta.</title>
        <authorList>
            <consortium name="The Broad Institute Genome Sequencing Platform"/>
            <person name="Russ C."/>
            <person name="Cuomo C."/>
            <person name="Burger G."/>
            <person name="Gray M.W."/>
            <person name="Holland P.W.H."/>
            <person name="King N."/>
            <person name="Lang F.B.F."/>
            <person name="Roger A.J."/>
            <person name="Ruiz-Trillo I."/>
            <person name="Young S.K."/>
            <person name="Zeng Q."/>
            <person name="Gargeya S."/>
            <person name="Alvarado L."/>
            <person name="Berlin A."/>
            <person name="Chapman S.B."/>
            <person name="Chen Z."/>
            <person name="Freedman E."/>
            <person name="Gellesch M."/>
            <person name="Goldberg J."/>
            <person name="Griggs A."/>
            <person name="Gujja S."/>
            <person name="Heilman E."/>
            <person name="Heiman D."/>
            <person name="Howarth C."/>
            <person name="Mehta T."/>
            <person name="Neiman D."/>
            <person name="Pearson M."/>
            <person name="Roberts A."/>
            <person name="Saif S."/>
            <person name="Shea T."/>
            <person name="Shenoy N."/>
            <person name="Sisk P."/>
            <person name="Stolte C."/>
            <person name="Sykes S."/>
            <person name="White J."/>
            <person name="Yandava C."/>
            <person name="Haas B."/>
            <person name="Nusbaum C."/>
            <person name="Birren B."/>
        </authorList>
    </citation>
    <scope>NUCLEOTIDE SEQUENCE [LARGE SCALE GENOMIC DNA]</scope>
    <source>
        <strain evidence="10">ATCC 50818</strain>
    </source>
</reference>
<protein>
    <submittedName>
        <fullName evidence="10">Cleavage and polyadenylation specificity factor subunit 3</fullName>
    </submittedName>
</protein>
<gene>
    <name evidence="10" type="ORF">PTSG_00171</name>
</gene>
<keyword evidence="4" id="KW-0378">Hydrolase</keyword>
<dbReference type="Pfam" id="PF11718">
    <property type="entry name" value="CPSF73-100_C"/>
    <property type="match status" value="1"/>
</dbReference>
<dbReference type="SMART" id="SM00849">
    <property type="entry name" value="Lactamase_B"/>
    <property type="match status" value="1"/>
</dbReference>
<dbReference type="Pfam" id="PF07521">
    <property type="entry name" value="RMMBL"/>
    <property type="match status" value="1"/>
</dbReference>
<accession>F2TVQ4</accession>
<dbReference type="OMA" id="CKQHITL"/>
<dbReference type="PANTHER" id="PTHR11203:SF11">
    <property type="entry name" value="CLEAVAGE AND POLYADENYLATION SPECIFICITY FACTOR SUBUNIT 3"/>
    <property type="match status" value="1"/>
</dbReference>
<dbReference type="GO" id="GO:0005847">
    <property type="term" value="C:mRNA cleavage and polyadenylation specificity factor complex"/>
    <property type="evidence" value="ECO:0007669"/>
    <property type="project" value="TreeGrafter"/>
</dbReference>
<evidence type="ECO:0000256" key="3">
    <source>
        <dbReference type="ARBA" id="ARBA00022722"/>
    </source>
</evidence>
<evidence type="ECO:0000256" key="2">
    <source>
        <dbReference type="ARBA" id="ARBA00022664"/>
    </source>
</evidence>
<dbReference type="Pfam" id="PF10996">
    <property type="entry name" value="Beta-Casp"/>
    <property type="match status" value="1"/>
</dbReference>
<feature type="compositionally biased region" description="Acidic residues" evidence="6">
    <location>
        <begin position="751"/>
        <end position="766"/>
    </location>
</feature>
<dbReference type="GO" id="GO:0006398">
    <property type="term" value="P:mRNA 3'-end processing by stem-loop binding and cleavage"/>
    <property type="evidence" value="ECO:0007669"/>
    <property type="project" value="TreeGrafter"/>
</dbReference>
<dbReference type="Gene3D" id="3.40.50.10890">
    <property type="match status" value="1"/>
</dbReference>
<feature type="domain" description="Pre-mRNA 3'-end-processing endonuclease polyadenylation factor C-term" evidence="9">
    <location>
        <begin position="518"/>
        <end position="734"/>
    </location>
</feature>
<dbReference type="InterPro" id="IPR050698">
    <property type="entry name" value="MBL"/>
</dbReference>
<evidence type="ECO:0000256" key="4">
    <source>
        <dbReference type="ARBA" id="ARBA00022801"/>
    </source>
</evidence>
<sequence length="790" mass="86567">MSAKRTAAEADADASMSVGGGGDKGPASSSGKNAGDKKADMGAADADPNVLTITPLGAGQEVGRSCHILKFKGFTIMLDCGIHPGLKGKASLPFVSQIELNKIDLVLITHFHLDHCGALPWLLERSTFSGRVFMTPATKAIYRWILEDYVRVSNISNFAEMYSLEDVENSLAKIETISYHQETNMDGVRFTPYCAGHVLGACMFDIEIAGVRLVYTGDFSREEDRHLMAAEVPPNSPDILITESTFGVRQHESRQTREHRFTKTIHDVVDRGGRCLIPVFALGRAQELLLILDDYWQNHDELHRVPIYYASALARRCMAVYKTYVNVMKESIQKTISINNPFNFRHVSYIRNLHQFDGEYGGGPCVMLASPGMLQSGLSREIFERWASNKANCVLLAGYVVNGTLAKDLLKAPKKVTSEAGHKIDRECDIAYISFSAHVDYAQNRDFIRALDPTHIVLVHGEKHEMGRFKMQITTDLEADQKTASVFDPRNAETVLLHYRGEKMAKVLGSLAQSGPVQGRRVSGILVAKEFNYMVVAPTELGEYTELRTTTIRQRQAVSFPYTLELLHNILAQVHGAASVAYVETEMNRIGHRPQRTRALEVMGSVTAALDAATKMLVVEWSSSPESDMWADAVMAAVLQIESRPQTIKMASTQLSEQREADFKALLAQSLSQLLGGQFGPGAVSRDGDALRVRSNNTTGTIHLSTLEAESEDEELRRHLTNAIHRLENIVRPHAHAQDGCCPSTACGADSGDDDGDDDDDEDEAGVQDGVKGGDAGAETRGGGDAAAIA</sequence>
<evidence type="ECO:0000256" key="1">
    <source>
        <dbReference type="ARBA" id="ARBA00004123"/>
    </source>
</evidence>
<evidence type="ECO:0000256" key="6">
    <source>
        <dbReference type="SAM" id="MobiDB-lite"/>
    </source>
</evidence>
<dbReference type="Pfam" id="PF16661">
    <property type="entry name" value="Lactamase_B_6"/>
    <property type="match status" value="1"/>
</dbReference>
<dbReference type="InterPro" id="IPR022712">
    <property type="entry name" value="Beta_Casp"/>
</dbReference>
<evidence type="ECO:0000313" key="11">
    <source>
        <dbReference type="Proteomes" id="UP000007799"/>
    </source>
</evidence>
<dbReference type="KEGG" id="sre:PTSG_00171"/>
<dbReference type="CDD" id="cd16292">
    <property type="entry name" value="CPSF3-like_MBL-fold"/>
    <property type="match status" value="1"/>
</dbReference>
<keyword evidence="5" id="KW-0539">Nucleus</keyword>
<dbReference type="InterPro" id="IPR001279">
    <property type="entry name" value="Metallo-B-lactamas"/>
</dbReference>
<evidence type="ECO:0000259" key="8">
    <source>
        <dbReference type="SMART" id="SM01027"/>
    </source>
</evidence>
<dbReference type="SMART" id="SM01027">
    <property type="entry name" value="Beta-Casp"/>
    <property type="match status" value="1"/>
</dbReference>
<dbReference type="GO" id="GO:0003723">
    <property type="term" value="F:RNA binding"/>
    <property type="evidence" value="ECO:0007669"/>
    <property type="project" value="TreeGrafter"/>
</dbReference>
<dbReference type="RefSeq" id="XP_004998722.1">
    <property type="nucleotide sequence ID" value="XM_004998665.1"/>
</dbReference>
<dbReference type="GeneID" id="16067901"/>
<feature type="domain" description="Metallo-beta-lactamase" evidence="7">
    <location>
        <begin position="63"/>
        <end position="274"/>
    </location>
</feature>
<feature type="compositionally biased region" description="Gly residues" evidence="6">
    <location>
        <begin position="771"/>
        <end position="790"/>
    </location>
</feature>
<name>F2TVQ4_SALR5</name>
<dbReference type="OrthoDB" id="10249535at2759"/>
<feature type="domain" description="Beta-Casp" evidence="8">
    <location>
        <begin position="285"/>
        <end position="409"/>
    </location>
</feature>
<dbReference type="STRING" id="946362.F2TVQ4"/>
<feature type="region of interest" description="Disordered" evidence="6">
    <location>
        <begin position="1"/>
        <end position="41"/>
    </location>
</feature>
<dbReference type="EMBL" id="GL832955">
    <property type="protein sequence ID" value="EGD72150.1"/>
    <property type="molecule type" value="Genomic_DNA"/>
</dbReference>
<dbReference type="AlphaFoldDB" id="F2TVQ4"/>
<keyword evidence="2" id="KW-0507">mRNA processing</keyword>
<dbReference type="FunCoup" id="F2TVQ4">
    <property type="interactions" value="1457"/>
</dbReference>
<evidence type="ECO:0000259" key="9">
    <source>
        <dbReference type="SMART" id="SM01098"/>
    </source>
</evidence>
<dbReference type="SUPFAM" id="SSF56281">
    <property type="entry name" value="Metallo-hydrolase/oxidoreductase"/>
    <property type="match status" value="1"/>
</dbReference>
<dbReference type="SMART" id="SM01098">
    <property type="entry name" value="CPSF73-100_C"/>
    <property type="match status" value="1"/>
</dbReference>
<keyword evidence="11" id="KW-1185">Reference proteome</keyword>
<dbReference type="InParanoid" id="F2TVQ4"/>
<dbReference type="eggNOG" id="KOG1137">
    <property type="taxonomic scope" value="Eukaryota"/>
</dbReference>
<evidence type="ECO:0000259" key="7">
    <source>
        <dbReference type="SMART" id="SM00849"/>
    </source>
</evidence>